<dbReference type="Pfam" id="PF13177">
    <property type="entry name" value="DNA_pol3_delta2"/>
    <property type="match status" value="1"/>
</dbReference>
<sequence length="303" mass="33294">MEPLFPELDTPAFTGLKARLDMLGSMPPQVLLLDGGSEPQRLAAARYWACRCNCPEARELGRPCLECETCSLIARQEHLDVPAYDGRISNKQDEEAPGPIRALSIKNVRELKGLLKDPPHGAGLRVVLLMGLERNRSESANALLKALEEPSQTTVFVLLAAQREQLLPTLVSRSHCLILPWPDPEAEEESAARGELASDVQEFLRTGRRLMSRTSQKSFDAAQAQLIISILQKSLMRVMAGRAGEEGVDSLLVLLPPLHQVNVSRWLNDAQGKIAGQITPGRVIDALMTRIYLLVAEASGRQV</sequence>
<protein>
    <submittedName>
        <fullName evidence="1">DNA polymerase III subunit delta</fullName>
    </submittedName>
</protein>
<dbReference type="Proteomes" id="UP000886752">
    <property type="component" value="Unassembled WGS sequence"/>
</dbReference>
<dbReference type="Gene3D" id="3.40.50.300">
    <property type="entry name" value="P-loop containing nucleotide triphosphate hydrolases"/>
    <property type="match status" value="1"/>
</dbReference>
<comment type="caution">
    <text evidence="1">The sequence shown here is derived from an EMBL/GenBank/DDBJ whole genome shotgun (WGS) entry which is preliminary data.</text>
</comment>
<organism evidence="1 2">
    <name type="scientific">Candidatus Desulfovibrio intestinipullorum</name>
    <dbReference type="NCBI Taxonomy" id="2838536"/>
    <lineage>
        <taxon>Bacteria</taxon>
        <taxon>Pseudomonadati</taxon>
        <taxon>Thermodesulfobacteriota</taxon>
        <taxon>Desulfovibrionia</taxon>
        <taxon>Desulfovibrionales</taxon>
        <taxon>Desulfovibrionaceae</taxon>
        <taxon>Desulfovibrio</taxon>
    </lineage>
</organism>
<proteinExistence type="predicted"/>
<evidence type="ECO:0000313" key="1">
    <source>
        <dbReference type="EMBL" id="HIW01171.1"/>
    </source>
</evidence>
<evidence type="ECO:0000313" key="2">
    <source>
        <dbReference type="Proteomes" id="UP000886752"/>
    </source>
</evidence>
<gene>
    <name evidence="1" type="ORF">H9894_08290</name>
</gene>
<dbReference type="InterPro" id="IPR027417">
    <property type="entry name" value="P-loop_NTPase"/>
</dbReference>
<reference evidence="1" key="1">
    <citation type="journal article" date="2021" name="PeerJ">
        <title>Extensive microbial diversity within the chicken gut microbiome revealed by metagenomics and culture.</title>
        <authorList>
            <person name="Gilroy R."/>
            <person name="Ravi A."/>
            <person name="Getino M."/>
            <person name="Pursley I."/>
            <person name="Horton D.L."/>
            <person name="Alikhan N.F."/>
            <person name="Baker D."/>
            <person name="Gharbi K."/>
            <person name="Hall N."/>
            <person name="Watson M."/>
            <person name="Adriaenssens E.M."/>
            <person name="Foster-Nyarko E."/>
            <person name="Jarju S."/>
            <person name="Secka A."/>
            <person name="Antonio M."/>
            <person name="Oren A."/>
            <person name="Chaudhuri R.R."/>
            <person name="La Ragione R."/>
            <person name="Hildebrand F."/>
            <person name="Pallen M.J."/>
        </authorList>
    </citation>
    <scope>NUCLEOTIDE SEQUENCE</scope>
    <source>
        <strain evidence="1">ChiHecec2B26-446</strain>
    </source>
</reference>
<dbReference type="EMBL" id="DXHV01000073">
    <property type="protein sequence ID" value="HIW01171.1"/>
    <property type="molecule type" value="Genomic_DNA"/>
</dbReference>
<dbReference type="SUPFAM" id="SSF52540">
    <property type="entry name" value="P-loop containing nucleoside triphosphate hydrolases"/>
    <property type="match status" value="1"/>
</dbReference>
<dbReference type="AlphaFoldDB" id="A0A9D1PXN4"/>
<name>A0A9D1PXN4_9BACT</name>
<accession>A0A9D1PXN4</accession>
<reference evidence="1" key="2">
    <citation type="submission" date="2021-04" db="EMBL/GenBank/DDBJ databases">
        <authorList>
            <person name="Gilroy R."/>
        </authorList>
    </citation>
    <scope>NUCLEOTIDE SEQUENCE</scope>
    <source>
        <strain evidence="1">ChiHecec2B26-446</strain>
    </source>
</reference>